<sequence length="51" mass="5972">VSYYILLSGFRLPWLPSYYLDELIPFIVSNKRVFRHLNIAFGSSRIASSTY</sequence>
<proteinExistence type="predicted"/>
<feature type="non-terminal residue" evidence="1">
    <location>
        <position position="51"/>
    </location>
</feature>
<dbReference type="EMBL" id="ML996604">
    <property type="protein sequence ID" value="KAF2752617.1"/>
    <property type="molecule type" value="Genomic_DNA"/>
</dbReference>
<keyword evidence="2" id="KW-1185">Reference proteome</keyword>
<accession>A0A6A6VTQ0</accession>
<reference evidence="1" key="1">
    <citation type="journal article" date="2020" name="Stud. Mycol.">
        <title>101 Dothideomycetes genomes: a test case for predicting lifestyles and emergence of pathogens.</title>
        <authorList>
            <person name="Haridas S."/>
            <person name="Albert R."/>
            <person name="Binder M."/>
            <person name="Bloem J."/>
            <person name="Labutti K."/>
            <person name="Salamov A."/>
            <person name="Andreopoulos B."/>
            <person name="Baker S."/>
            <person name="Barry K."/>
            <person name="Bills G."/>
            <person name="Bluhm B."/>
            <person name="Cannon C."/>
            <person name="Castanera R."/>
            <person name="Culley D."/>
            <person name="Daum C."/>
            <person name="Ezra D."/>
            <person name="Gonzalez J."/>
            <person name="Henrissat B."/>
            <person name="Kuo A."/>
            <person name="Liang C."/>
            <person name="Lipzen A."/>
            <person name="Lutzoni F."/>
            <person name="Magnuson J."/>
            <person name="Mondo S."/>
            <person name="Nolan M."/>
            <person name="Ohm R."/>
            <person name="Pangilinan J."/>
            <person name="Park H.-J."/>
            <person name="Ramirez L."/>
            <person name="Alfaro M."/>
            <person name="Sun H."/>
            <person name="Tritt A."/>
            <person name="Yoshinaga Y."/>
            <person name="Zwiers L.-H."/>
            <person name="Turgeon B."/>
            <person name="Goodwin S."/>
            <person name="Spatafora J."/>
            <person name="Crous P."/>
            <person name="Grigoriev I."/>
        </authorList>
    </citation>
    <scope>NUCLEOTIDE SEQUENCE</scope>
    <source>
        <strain evidence="1">CBS 121739</strain>
    </source>
</reference>
<name>A0A6A6VTQ0_9PEZI</name>
<evidence type="ECO:0000313" key="2">
    <source>
        <dbReference type="Proteomes" id="UP000799437"/>
    </source>
</evidence>
<dbReference type="Proteomes" id="UP000799437">
    <property type="component" value="Unassembled WGS sequence"/>
</dbReference>
<gene>
    <name evidence="1" type="ORF">EJ05DRAFT_427101</name>
</gene>
<feature type="non-terminal residue" evidence="1">
    <location>
        <position position="1"/>
    </location>
</feature>
<evidence type="ECO:0000313" key="1">
    <source>
        <dbReference type="EMBL" id="KAF2752617.1"/>
    </source>
</evidence>
<organism evidence="1 2">
    <name type="scientific">Pseudovirgaria hyperparasitica</name>
    <dbReference type="NCBI Taxonomy" id="470096"/>
    <lineage>
        <taxon>Eukaryota</taxon>
        <taxon>Fungi</taxon>
        <taxon>Dikarya</taxon>
        <taxon>Ascomycota</taxon>
        <taxon>Pezizomycotina</taxon>
        <taxon>Dothideomycetes</taxon>
        <taxon>Dothideomycetes incertae sedis</taxon>
        <taxon>Acrospermales</taxon>
        <taxon>Acrospermaceae</taxon>
        <taxon>Pseudovirgaria</taxon>
    </lineage>
</organism>
<dbReference type="AlphaFoldDB" id="A0A6A6VTQ0"/>
<protein>
    <submittedName>
        <fullName evidence="1">Uncharacterized protein</fullName>
    </submittedName>
</protein>